<evidence type="ECO:0000313" key="4">
    <source>
        <dbReference type="Proteomes" id="UP000248827"/>
    </source>
</evidence>
<feature type="signal peptide" evidence="1">
    <location>
        <begin position="1"/>
        <end position="32"/>
    </location>
</feature>
<reference evidence="3 4" key="1">
    <citation type="submission" date="2018-06" db="EMBL/GenBank/DDBJ databases">
        <title>Freshwater and sediment microbial communities from various areas in North America, analyzing microbe dynamics in response to fracking.</title>
        <authorList>
            <person name="Lamendella R."/>
        </authorList>
    </citation>
    <scope>NUCLEOTIDE SEQUENCE [LARGE SCALE GENOMIC DNA]</scope>
    <source>
        <strain evidence="3 4">NG-13</strain>
    </source>
</reference>
<feature type="domain" description="SLH" evidence="2">
    <location>
        <begin position="167"/>
        <end position="230"/>
    </location>
</feature>
<comment type="caution">
    <text evidence="3">The sequence shown here is derived from an EMBL/GenBank/DDBJ whole genome shotgun (WGS) entry which is preliminary data.</text>
</comment>
<dbReference type="EMBL" id="QLLI01000004">
    <property type="protein sequence ID" value="RAI98329.1"/>
    <property type="molecule type" value="Genomic_DNA"/>
</dbReference>
<dbReference type="PROSITE" id="PS51257">
    <property type="entry name" value="PROKAR_LIPOPROTEIN"/>
    <property type="match status" value="1"/>
</dbReference>
<keyword evidence="1" id="KW-0732">Signal</keyword>
<feature type="domain" description="SLH" evidence="2">
    <location>
        <begin position="231"/>
        <end position="290"/>
    </location>
</feature>
<dbReference type="PANTHER" id="PTHR43308">
    <property type="entry name" value="OUTER MEMBRANE PROTEIN ALPHA-RELATED"/>
    <property type="match status" value="1"/>
</dbReference>
<name>A0ABX9BMT2_9BACL</name>
<organism evidence="3 4">
    <name type="scientific">Paenibacillus pabuli</name>
    <dbReference type="NCBI Taxonomy" id="1472"/>
    <lineage>
        <taxon>Bacteria</taxon>
        <taxon>Bacillati</taxon>
        <taxon>Bacillota</taxon>
        <taxon>Bacilli</taxon>
        <taxon>Bacillales</taxon>
        <taxon>Paenibacillaceae</taxon>
        <taxon>Paenibacillus</taxon>
    </lineage>
</organism>
<dbReference type="InterPro" id="IPR002102">
    <property type="entry name" value="Cohesin_dom"/>
</dbReference>
<feature type="chain" id="PRO_5047428058" evidence="1">
    <location>
        <begin position="33"/>
        <end position="348"/>
    </location>
</feature>
<dbReference type="PROSITE" id="PS51272">
    <property type="entry name" value="SLH"/>
    <property type="match status" value="3"/>
</dbReference>
<dbReference type="Pfam" id="PF00963">
    <property type="entry name" value="Cohesin"/>
    <property type="match status" value="1"/>
</dbReference>
<dbReference type="InterPro" id="IPR001119">
    <property type="entry name" value="SLH_dom"/>
</dbReference>
<keyword evidence="4" id="KW-1185">Reference proteome</keyword>
<protein>
    <submittedName>
        <fullName evidence="3">S-layer family protein</fullName>
    </submittedName>
</protein>
<dbReference type="Pfam" id="PF00395">
    <property type="entry name" value="SLH"/>
    <property type="match status" value="3"/>
</dbReference>
<sequence length="348" mass="38051">MRLKASVNKMKMRKVWTSLLVLLMSCATSVNAATVAEQSTRPSFELKTVSVYNKLVEVSVIGHDLEDLYAYEMNLEFDANKLRFSKATAGNAGYTVVPNVEGNNLQIAHTKVGSVKGDSGDQLLTTLKFSVKHAGKSTITLQNLKLVDSKLNMSKVTPALRETLQTESGTTFSDISGHWAEISILKALEEGFVNGYADGTFRPKQEVTRAEFAVMFSRALKLDMNEGEAAFADANQIPAWASSHVQAAVQKQLITGYANHTFRPNARMIRAEMASIAVRALGKEGHDVTNVNEFADAADISAWAKPFIYEAVESKIMQGIGNNRFSPKTNVTRAEAVTVILKVLANQN</sequence>
<evidence type="ECO:0000256" key="1">
    <source>
        <dbReference type="SAM" id="SignalP"/>
    </source>
</evidence>
<dbReference type="SUPFAM" id="SSF49384">
    <property type="entry name" value="Carbohydrate-binding domain"/>
    <property type="match status" value="1"/>
</dbReference>
<dbReference type="InterPro" id="IPR051465">
    <property type="entry name" value="Cell_Envelope_Struct_Comp"/>
</dbReference>
<dbReference type="Proteomes" id="UP000248827">
    <property type="component" value="Unassembled WGS sequence"/>
</dbReference>
<dbReference type="CDD" id="cd08547">
    <property type="entry name" value="Type_II_cohesin"/>
    <property type="match status" value="1"/>
</dbReference>
<dbReference type="Gene3D" id="2.60.40.680">
    <property type="match status" value="1"/>
</dbReference>
<evidence type="ECO:0000313" key="3">
    <source>
        <dbReference type="EMBL" id="RAI98329.1"/>
    </source>
</evidence>
<dbReference type="RefSeq" id="WP_111619734.1">
    <property type="nucleotide sequence ID" value="NZ_QLLI01000004.1"/>
</dbReference>
<accession>A0ABX9BMT2</accession>
<dbReference type="InterPro" id="IPR008965">
    <property type="entry name" value="CBM2/CBM3_carb-bd_dom_sf"/>
</dbReference>
<proteinExistence type="predicted"/>
<gene>
    <name evidence="3" type="ORF">DET54_104386</name>
</gene>
<feature type="domain" description="SLH" evidence="2">
    <location>
        <begin position="291"/>
        <end position="348"/>
    </location>
</feature>
<dbReference type="PANTHER" id="PTHR43308:SF5">
    <property type="entry name" value="S-LAYER PROTEIN _ PEPTIDOGLYCAN ENDO-BETA-N-ACETYLGLUCOSAMINIDASE"/>
    <property type="match status" value="1"/>
</dbReference>
<evidence type="ECO:0000259" key="2">
    <source>
        <dbReference type="PROSITE" id="PS51272"/>
    </source>
</evidence>